<proteinExistence type="predicted"/>
<protein>
    <submittedName>
        <fullName evidence="2">Type IV toxin-antitoxin system AbiEi family antitoxin domain-containing protein</fullName>
    </submittedName>
</protein>
<dbReference type="RefSeq" id="WP_349245350.1">
    <property type="nucleotide sequence ID" value="NZ_JASCXX010000015.1"/>
</dbReference>
<name>A0AAW6TWF1_9BACT</name>
<comment type="caution">
    <text evidence="2">The sequence shown here is derived from an EMBL/GenBank/DDBJ whole genome shotgun (WGS) entry which is preliminary data.</text>
</comment>
<dbReference type="InterPro" id="IPR025159">
    <property type="entry name" value="AbiEi_N"/>
</dbReference>
<sequence>MMTQENPSQLTPALRLVQKLAAEGYRIFSTEDVRGMAPEVGLSAGYVVQALHHLVRTGWLVRLRKGLYTLSSAVPGISPAHEFEVAMALVSPAAISHFSAMHHYELTEQIPHHVFVTTTSDQSAPRGAGAGYRVGNTTYQFIRIRPERYFGTETVWLGEARVTFTDMARTLIDGLMMPQYCGGIAEVMHGFEVARDRLQLDQMIGYALRLDHATVKRLGWVLEQTGFERSALTVLQEVEVTGYTKLDASGSREGPYNRTWMIQENFSGKVRA</sequence>
<dbReference type="AlphaFoldDB" id="A0AAW6TWF1"/>
<organism evidence="2 3">
    <name type="scientific">Anaerobaca lacustris</name>
    <dbReference type="NCBI Taxonomy" id="3044600"/>
    <lineage>
        <taxon>Bacteria</taxon>
        <taxon>Pseudomonadati</taxon>
        <taxon>Planctomycetota</taxon>
        <taxon>Phycisphaerae</taxon>
        <taxon>Sedimentisphaerales</taxon>
        <taxon>Anaerobacaceae</taxon>
        <taxon>Anaerobaca</taxon>
    </lineage>
</organism>
<dbReference type="Pfam" id="PF13338">
    <property type="entry name" value="AbiEi_4"/>
    <property type="match status" value="1"/>
</dbReference>
<keyword evidence="3" id="KW-1185">Reference proteome</keyword>
<evidence type="ECO:0000313" key="2">
    <source>
        <dbReference type="EMBL" id="MDI6449940.1"/>
    </source>
</evidence>
<dbReference type="Proteomes" id="UP001431776">
    <property type="component" value="Unassembled WGS sequence"/>
</dbReference>
<feature type="domain" description="AbiEi antitoxin N-terminal" evidence="1">
    <location>
        <begin position="16"/>
        <end position="70"/>
    </location>
</feature>
<accession>A0AAW6TWF1</accession>
<reference evidence="2" key="1">
    <citation type="submission" date="2023-05" db="EMBL/GenBank/DDBJ databases">
        <title>Anaerotaeda fermentans gen. nov., sp. nov., a novel anaerobic planctomycete of the new family within the order Sedimentisphaerales isolated from Taman Peninsula, Russia.</title>
        <authorList>
            <person name="Khomyakova M.A."/>
            <person name="Merkel A.Y."/>
            <person name="Slobodkin A.I."/>
        </authorList>
    </citation>
    <scope>NUCLEOTIDE SEQUENCE</scope>
    <source>
        <strain evidence="2">M17dextr</strain>
    </source>
</reference>
<dbReference type="EMBL" id="JASCXX010000015">
    <property type="protein sequence ID" value="MDI6449940.1"/>
    <property type="molecule type" value="Genomic_DNA"/>
</dbReference>
<gene>
    <name evidence="2" type="ORF">QJ522_12850</name>
</gene>
<evidence type="ECO:0000313" key="3">
    <source>
        <dbReference type="Proteomes" id="UP001431776"/>
    </source>
</evidence>
<evidence type="ECO:0000259" key="1">
    <source>
        <dbReference type="Pfam" id="PF13338"/>
    </source>
</evidence>